<comment type="similarity">
    <text evidence="2 9">Belongs to the RecN family.</text>
</comment>
<dbReference type="Gene3D" id="3.40.50.300">
    <property type="entry name" value="P-loop containing nucleotide triphosphate hydrolases"/>
    <property type="match status" value="2"/>
</dbReference>
<name>A0A953IA35_SYMTR</name>
<dbReference type="Gene3D" id="6.10.140.1080">
    <property type="match status" value="1"/>
</dbReference>
<keyword evidence="7 9" id="KW-0234">DNA repair</keyword>
<dbReference type="GO" id="GO:0009432">
    <property type="term" value="P:SOS response"/>
    <property type="evidence" value="ECO:0007669"/>
    <property type="project" value="TreeGrafter"/>
</dbReference>
<evidence type="ECO:0000256" key="8">
    <source>
        <dbReference type="ARBA" id="ARBA00033408"/>
    </source>
</evidence>
<dbReference type="GO" id="GO:0006281">
    <property type="term" value="P:DNA repair"/>
    <property type="evidence" value="ECO:0007669"/>
    <property type="project" value="UniProtKB-KW"/>
</dbReference>
<evidence type="ECO:0000256" key="10">
    <source>
        <dbReference type="SAM" id="Coils"/>
    </source>
</evidence>
<evidence type="ECO:0000256" key="5">
    <source>
        <dbReference type="ARBA" id="ARBA00022763"/>
    </source>
</evidence>
<keyword evidence="10" id="KW-0175">Coiled coil</keyword>
<comment type="function">
    <text evidence="1 9">May be involved in recombinational repair of damaged DNA.</text>
</comment>
<dbReference type="PANTHER" id="PTHR11059">
    <property type="entry name" value="DNA REPAIR PROTEIN RECN"/>
    <property type="match status" value="1"/>
</dbReference>
<evidence type="ECO:0000313" key="12">
    <source>
        <dbReference type="EMBL" id="MBY6276416.1"/>
    </source>
</evidence>
<evidence type="ECO:0000256" key="7">
    <source>
        <dbReference type="ARBA" id="ARBA00023204"/>
    </source>
</evidence>
<dbReference type="RefSeq" id="WP_273379447.1">
    <property type="nucleotide sequence ID" value="NZ_PIUK01000079.1"/>
</dbReference>
<comment type="caution">
    <text evidence="12">The sequence shown here is derived from an EMBL/GenBank/DDBJ whole genome shotgun (WGS) entry which is preliminary data.</text>
</comment>
<feature type="coiled-coil region" evidence="10">
    <location>
        <begin position="343"/>
        <end position="387"/>
    </location>
</feature>
<evidence type="ECO:0000256" key="4">
    <source>
        <dbReference type="ARBA" id="ARBA00022741"/>
    </source>
</evidence>
<accession>A0A953IA35</accession>
<dbReference type="SUPFAM" id="SSF52540">
    <property type="entry name" value="P-loop containing nucleoside triphosphate hydrolases"/>
    <property type="match status" value="1"/>
</dbReference>
<keyword evidence="4" id="KW-0547">Nucleotide-binding</keyword>
<evidence type="ECO:0000259" key="11">
    <source>
        <dbReference type="Pfam" id="PF02463"/>
    </source>
</evidence>
<dbReference type="InterPro" id="IPR027417">
    <property type="entry name" value="P-loop_NTPase"/>
</dbReference>
<dbReference type="FunFam" id="3.40.50.300:FF:000356">
    <property type="entry name" value="DNA repair protein RecN"/>
    <property type="match status" value="1"/>
</dbReference>
<dbReference type="CDD" id="cd03241">
    <property type="entry name" value="ABC_RecN"/>
    <property type="match status" value="2"/>
</dbReference>
<organism evidence="12 13">
    <name type="scientific">Symbiobacterium thermophilum</name>
    <dbReference type="NCBI Taxonomy" id="2734"/>
    <lineage>
        <taxon>Bacteria</taxon>
        <taxon>Bacillati</taxon>
        <taxon>Bacillota</taxon>
        <taxon>Clostridia</taxon>
        <taxon>Eubacteriales</taxon>
        <taxon>Symbiobacteriaceae</taxon>
        <taxon>Symbiobacterium</taxon>
    </lineage>
</organism>
<reference evidence="12" key="1">
    <citation type="submission" date="2017-11" db="EMBL/GenBank/DDBJ databases">
        <title>Three new genomes from thermophilic consortium.</title>
        <authorList>
            <person name="Quaggio R."/>
            <person name="Amgarten D."/>
            <person name="Setubal J.C."/>
        </authorList>
    </citation>
    <scope>NUCLEOTIDE SEQUENCE</scope>
    <source>
        <strain evidence="12">ZCTH01-B2</strain>
    </source>
</reference>
<keyword evidence="5 9" id="KW-0227">DNA damage</keyword>
<evidence type="ECO:0000256" key="9">
    <source>
        <dbReference type="PIRNR" id="PIRNR003128"/>
    </source>
</evidence>
<dbReference type="PANTHER" id="PTHR11059:SF0">
    <property type="entry name" value="DNA REPAIR PROTEIN RECN"/>
    <property type="match status" value="1"/>
</dbReference>
<dbReference type="EMBL" id="PIUK01000079">
    <property type="protein sequence ID" value="MBY6276416.1"/>
    <property type="molecule type" value="Genomic_DNA"/>
</dbReference>
<keyword evidence="6" id="KW-0067">ATP-binding</keyword>
<dbReference type="AlphaFoldDB" id="A0A953IA35"/>
<dbReference type="PIRSF" id="PIRSF003128">
    <property type="entry name" value="RecN"/>
    <property type="match status" value="1"/>
</dbReference>
<proteinExistence type="inferred from homology"/>
<dbReference type="NCBIfam" id="NF008121">
    <property type="entry name" value="PRK10869.1"/>
    <property type="match status" value="1"/>
</dbReference>
<dbReference type="GO" id="GO:0043590">
    <property type="term" value="C:bacterial nucleoid"/>
    <property type="evidence" value="ECO:0007669"/>
    <property type="project" value="TreeGrafter"/>
</dbReference>
<protein>
    <recommendedName>
        <fullName evidence="3 9">DNA repair protein RecN</fullName>
    </recommendedName>
    <alternativeName>
        <fullName evidence="8 9">Recombination protein N</fullName>
    </alternativeName>
</protein>
<dbReference type="Proteomes" id="UP000732377">
    <property type="component" value="Unassembled WGS sequence"/>
</dbReference>
<evidence type="ECO:0000313" key="13">
    <source>
        <dbReference type="Proteomes" id="UP000732377"/>
    </source>
</evidence>
<evidence type="ECO:0000256" key="3">
    <source>
        <dbReference type="ARBA" id="ARBA00021315"/>
    </source>
</evidence>
<evidence type="ECO:0000256" key="2">
    <source>
        <dbReference type="ARBA" id="ARBA00009441"/>
    </source>
</evidence>
<dbReference type="GO" id="GO:0006310">
    <property type="term" value="P:DNA recombination"/>
    <property type="evidence" value="ECO:0007669"/>
    <property type="project" value="InterPro"/>
</dbReference>
<dbReference type="InterPro" id="IPR003395">
    <property type="entry name" value="RecF/RecN/SMC_N"/>
</dbReference>
<evidence type="ECO:0000256" key="6">
    <source>
        <dbReference type="ARBA" id="ARBA00022840"/>
    </source>
</evidence>
<dbReference type="GO" id="GO:0005524">
    <property type="term" value="F:ATP binding"/>
    <property type="evidence" value="ECO:0007669"/>
    <property type="project" value="UniProtKB-KW"/>
</dbReference>
<sequence length="596" mass="65531">MLVEIAIEQFALIDQVRLQFTEGMNVLTGETGAGKSIILDAVQAVLGGRTSPDVVRSGEERAVIEAVFDVSDAPETQEALQRLGVPVDEDGLLVIRREISRKGRGVIRMNGRTVTAGMLREAAQGLMDLHGQHEHQSLLQTDKHLDLLDQYGGSLLQDAAKPLELLDRYAGLDLAGMRARLAEVVEAIRGVQAELQELVGDERDRARREDLLRFQVEELRGARLRPGEEEELEAEHRLLANAERLRRTAGQSYALLYDGMAGQPSAVDLLGQVKAELEDALRLDPGLGEALEMVSQALVHAQEASHLLADYRERVDLDPERLAQVERRMDQLATLKRKYGDTVEEMLDYLARIEQELSRLEHSHELIAELKAREAELGREAEALAAALSEARQAAAARLGEQVARELADLGMPAARFLVSVERPPEPTYRDVTARGWDRVEFLFSPNPGEPVKPLAKIVSGGEMSRIMLALKAILARVDNVPSLVFDEVDTGISGRAAQAVGEKLARIAGDRQVLCVTHLPQVAALADRHFHIEKATDGSRTTTRCRVLSPEGRTEEIARMIGGAEVTQHTLAAARDLIRAAEEWKALQRGQAAPV</sequence>
<dbReference type="Pfam" id="PF02463">
    <property type="entry name" value="SMC_N"/>
    <property type="match status" value="1"/>
</dbReference>
<feature type="domain" description="RecF/RecN/SMC N-terminal" evidence="11">
    <location>
        <begin position="2"/>
        <end position="539"/>
    </location>
</feature>
<evidence type="ECO:0000256" key="1">
    <source>
        <dbReference type="ARBA" id="ARBA00003618"/>
    </source>
</evidence>
<gene>
    <name evidence="12" type="ORF">CWE10_09420</name>
</gene>
<dbReference type="InterPro" id="IPR004604">
    <property type="entry name" value="DNA_recomb/repair_RecN"/>
</dbReference>